<feature type="signal peptide" evidence="2">
    <location>
        <begin position="1"/>
        <end position="18"/>
    </location>
</feature>
<dbReference type="GO" id="GO:0006508">
    <property type="term" value="P:proteolysis"/>
    <property type="evidence" value="ECO:0007669"/>
    <property type="project" value="InterPro"/>
</dbReference>
<dbReference type="SMART" id="SM00020">
    <property type="entry name" value="Tryp_SPc"/>
    <property type="match status" value="1"/>
</dbReference>
<dbReference type="Gene3D" id="2.40.10.10">
    <property type="entry name" value="Trypsin-like serine proteases"/>
    <property type="match status" value="1"/>
</dbReference>
<gene>
    <name evidence="4" type="ORF">RN001_013680</name>
</gene>
<evidence type="ECO:0000256" key="2">
    <source>
        <dbReference type="SAM" id="SignalP"/>
    </source>
</evidence>
<proteinExistence type="predicted"/>
<reference evidence="5" key="1">
    <citation type="submission" date="2023-01" db="EMBL/GenBank/DDBJ databases">
        <title>Key to firefly adult light organ development and bioluminescence: homeobox transcription factors regulate luciferase expression and transportation to peroxisome.</title>
        <authorList>
            <person name="Fu X."/>
        </authorList>
    </citation>
    <scope>NUCLEOTIDE SEQUENCE [LARGE SCALE GENOMIC DNA]</scope>
</reference>
<evidence type="ECO:0000259" key="3">
    <source>
        <dbReference type="PROSITE" id="PS50240"/>
    </source>
</evidence>
<evidence type="ECO:0000313" key="5">
    <source>
        <dbReference type="Proteomes" id="UP001353858"/>
    </source>
</evidence>
<dbReference type="CDD" id="cd00190">
    <property type="entry name" value="Tryp_SPc"/>
    <property type="match status" value="1"/>
</dbReference>
<feature type="chain" id="PRO_5043012955" description="Peptidase S1 domain-containing protein" evidence="2">
    <location>
        <begin position="19"/>
        <end position="274"/>
    </location>
</feature>
<name>A0AAN7SNU1_9COLE</name>
<dbReference type="PANTHER" id="PTHR24250">
    <property type="entry name" value="CHYMOTRYPSIN-RELATED"/>
    <property type="match status" value="1"/>
</dbReference>
<dbReference type="PROSITE" id="PS50240">
    <property type="entry name" value="TRYPSIN_DOM"/>
    <property type="match status" value="1"/>
</dbReference>
<dbReference type="EMBL" id="JARPUR010000006">
    <property type="protein sequence ID" value="KAK4874320.1"/>
    <property type="molecule type" value="Genomic_DNA"/>
</dbReference>
<evidence type="ECO:0000256" key="1">
    <source>
        <dbReference type="ARBA" id="ARBA00023157"/>
    </source>
</evidence>
<dbReference type="SUPFAM" id="SSF50494">
    <property type="entry name" value="Trypsin-like serine proteases"/>
    <property type="match status" value="1"/>
</dbReference>
<dbReference type="PRINTS" id="PR00722">
    <property type="entry name" value="CHYMOTRYPSIN"/>
</dbReference>
<comment type="caution">
    <text evidence="4">The sequence shown here is derived from an EMBL/GenBank/DDBJ whole genome shotgun (WGS) entry which is preliminary data.</text>
</comment>
<feature type="domain" description="Peptidase S1" evidence="3">
    <location>
        <begin position="21"/>
        <end position="265"/>
    </location>
</feature>
<sequence>MRILYVFVFFALIFTAHGVPIVNGFSKPTEPNLGTFPFQASLMQLLRDNKTYHSFCGGSLIHPMWVLTAAHCIQIDSSESAIKASQVYVALGSIYRSAQGAQILRVQQLTIHQKYLTNDKYDIAVVKLQTSAKLSKSVNLVRLHINNSENLLGKTAYLTGFGIIDDLYNTPEKLRKATMHISSYDKCFNDKQDQNLEICAASTIKEGKACKGDSGGPLTIIENNRYIQVGVTSHLAILPLCRISFNHSVYTRVSACIAWITKTTGINFTTYNRG</sequence>
<dbReference type="PROSITE" id="PS00134">
    <property type="entry name" value="TRYPSIN_HIS"/>
    <property type="match status" value="1"/>
</dbReference>
<dbReference type="Proteomes" id="UP001353858">
    <property type="component" value="Unassembled WGS sequence"/>
</dbReference>
<dbReference type="GO" id="GO:0004252">
    <property type="term" value="F:serine-type endopeptidase activity"/>
    <property type="evidence" value="ECO:0007669"/>
    <property type="project" value="InterPro"/>
</dbReference>
<organism evidence="4 5">
    <name type="scientific">Aquatica leii</name>
    <dbReference type="NCBI Taxonomy" id="1421715"/>
    <lineage>
        <taxon>Eukaryota</taxon>
        <taxon>Metazoa</taxon>
        <taxon>Ecdysozoa</taxon>
        <taxon>Arthropoda</taxon>
        <taxon>Hexapoda</taxon>
        <taxon>Insecta</taxon>
        <taxon>Pterygota</taxon>
        <taxon>Neoptera</taxon>
        <taxon>Endopterygota</taxon>
        <taxon>Coleoptera</taxon>
        <taxon>Polyphaga</taxon>
        <taxon>Elateriformia</taxon>
        <taxon>Elateroidea</taxon>
        <taxon>Lampyridae</taxon>
        <taxon>Luciolinae</taxon>
        <taxon>Aquatica</taxon>
    </lineage>
</organism>
<dbReference type="InterPro" id="IPR043504">
    <property type="entry name" value="Peptidase_S1_PA_chymotrypsin"/>
</dbReference>
<dbReference type="InterPro" id="IPR001254">
    <property type="entry name" value="Trypsin_dom"/>
</dbReference>
<dbReference type="FunFam" id="2.40.10.10:FF:000068">
    <property type="entry name" value="transmembrane protease serine 2"/>
    <property type="match status" value="1"/>
</dbReference>
<dbReference type="InterPro" id="IPR001314">
    <property type="entry name" value="Peptidase_S1A"/>
</dbReference>
<dbReference type="AlphaFoldDB" id="A0AAN7SNU1"/>
<keyword evidence="2" id="KW-0732">Signal</keyword>
<dbReference type="PANTHER" id="PTHR24250:SF50">
    <property type="entry name" value="PEPTIDASE S1 DOMAIN-CONTAINING PROTEIN"/>
    <property type="match status" value="1"/>
</dbReference>
<dbReference type="InterPro" id="IPR009003">
    <property type="entry name" value="Peptidase_S1_PA"/>
</dbReference>
<keyword evidence="5" id="KW-1185">Reference proteome</keyword>
<evidence type="ECO:0000313" key="4">
    <source>
        <dbReference type="EMBL" id="KAK4874320.1"/>
    </source>
</evidence>
<protein>
    <recommendedName>
        <fullName evidence="3">Peptidase S1 domain-containing protein</fullName>
    </recommendedName>
</protein>
<keyword evidence="1" id="KW-1015">Disulfide bond</keyword>
<dbReference type="InterPro" id="IPR018114">
    <property type="entry name" value="TRYPSIN_HIS"/>
</dbReference>
<accession>A0AAN7SNU1</accession>
<dbReference type="Pfam" id="PF00089">
    <property type="entry name" value="Trypsin"/>
    <property type="match status" value="1"/>
</dbReference>